<dbReference type="EMBL" id="JBBLZC010000006">
    <property type="protein sequence ID" value="MEK0083147.1"/>
    <property type="molecule type" value="Genomic_DNA"/>
</dbReference>
<proteinExistence type="predicted"/>
<feature type="signal peptide" evidence="1">
    <location>
        <begin position="1"/>
        <end position="18"/>
    </location>
</feature>
<dbReference type="Gene3D" id="3.30.70.2060">
    <property type="match status" value="1"/>
</dbReference>
<dbReference type="SUPFAM" id="SSF160387">
    <property type="entry name" value="NosL/MerB-like"/>
    <property type="match status" value="1"/>
</dbReference>
<reference evidence="2 3" key="1">
    <citation type="submission" date="2024-01" db="EMBL/GenBank/DDBJ databases">
        <title>Multi-omics insights into the function and evolution of sodium benzoate biodegradation pathways in Benzoatithermus flavus gen. nov., sp. nov. from hot spring.</title>
        <authorList>
            <person name="Hu C.-J."/>
            <person name="Li W.-J."/>
        </authorList>
    </citation>
    <scope>NUCLEOTIDE SEQUENCE [LARGE SCALE GENOMIC DNA]</scope>
    <source>
        <strain evidence="2 3">SYSU G07066</strain>
    </source>
</reference>
<dbReference type="Pfam" id="PF05573">
    <property type="entry name" value="NosL"/>
    <property type="match status" value="1"/>
</dbReference>
<dbReference type="Proteomes" id="UP001375743">
    <property type="component" value="Unassembled WGS sequence"/>
</dbReference>
<feature type="chain" id="PRO_5046041823" evidence="1">
    <location>
        <begin position="19"/>
        <end position="177"/>
    </location>
</feature>
<dbReference type="Gene3D" id="3.30.70.2050">
    <property type="match status" value="1"/>
</dbReference>
<dbReference type="RefSeq" id="WP_418158990.1">
    <property type="nucleotide sequence ID" value="NZ_JBBLZC010000006.1"/>
</dbReference>
<evidence type="ECO:0000256" key="1">
    <source>
        <dbReference type="SAM" id="SignalP"/>
    </source>
</evidence>
<dbReference type="PANTHER" id="PTHR41247:SF1">
    <property type="entry name" value="HTH-TYPE TRANSCRIPTIONAL REPRESSOR YCNK"/>
    <property type="match status" value="1"/>
</dbReference>
<dbReference type="InterPro" id="IPR008719">
    <property type="entry name" value="N2O_reductase_NosL"/>
</dbReference>
<sequence length="177" mass="18999">MSFLRTCLLGLAMAASLAACGEQEAKAPPPPARMTAEAVGYYCQMYVLEHEGPKAQIHLESQAAPVWFSQVRDAVAYMRRPDEPRDIVAVYVSDMGRAPSWGAPGEDNWIDAKAAVYVIESRAVGAMGAPEAVPFGERAAAERFVEERGGRIVALAEIPDGYVLGSPAELVATEHAH</sequence>
<evidence type="ECO:0000313" key="3">
    <source>
        <dbReference type="Proteomes" id="UP001375743"/>
    </source>
</evidence>
<accession>A0ABU8XT50</accession>
<evidence type="ECO:0000313" key="2">
    <source>
        <dbReference type="EMBL" id="MEK0083147.1"/>
    </source>
</evidence>
<keyword evidence="1" id="KW-0732">Signal</keyword>
<organism evidence="2 3">
    <name type="scientific">Benzoatithermus flavus</name>
    <dbReference type="NCBI Taxonomy" id="3108223"/>
    <lineage>
        <taxon>Bacteria</taxon>
        <taxon>Pseudomonadati</taxon>
        <taxon>Pseudomonadota</taxon>
        <taxon>Alphaproteobacteria</taxon>
        <taxon>Geminicoccales</taxon>
        <taxon>Geminicoccaceae</taxon>
        <taxon>Benzoatithermus</taxon>
    </lineage>
</organism>
<dbReference type="PROSITE" id="PS51257">
    <property type="entry name" value="PROKAR_LIPOPROTEIN"/>
    <property type="match status" value="1"/>
</dbReference>
<keyword evidence="3" id="KW-1185">Reference proteome</keyword>
<comment type="caution">
    <text evidence="2">The sequence shown here is derived from an EMBL/GenBank/DDBJ whole genome shotgun (WGS) entry which is preliminary data.</text>
</comment>
<name>A0ABU8XT50_9PROT</name>
<protein>
    <submittedName>
        <fullName evidence="2">Nitrous oxide reductase accessory protein NosL</fullName>
    </submittedName>
</protein>
<gene>
    <name evidence="2" type="ORF">U1T56_08285</name>
</gene>
<dbReference type="PANTHER" id="PTHR41247">
    <property type="entry name" value="HTH-TYPE TRANSCRIPTIONAL REPRESSOR YCNK"/>
    <property type="match status" value="1"/>
</dbReference>